<dbReference type="InterPro" id="IPR001394">
    <property type="entry name" value="Peptidase_C19_UCH"/>
</dbReference>
<dbReference type="PROSITE" id="PS00972">
    <property type="entry name" value="USP_1"/>
    <property type="match status" value="1"/>
</dbReference>
<organism evidence="10 11">
    <name type="scientific">Caenorhabditis japonica</name>
    <dbReference type="NCBI Taxonomy" id="281687"/>
    <lineage>
        <taxon>Eukaryota</taxon>
        <taxon>Metazoa</taxon>
        <taxon>Ecdysozoa</taxon>
        <taxon>Nematoda</taxon>
        <taxon>Chromadorea</taxon>
        <taxon>Rhabditida</taxon>
        <taxon>Rhabditina</taxon>
        <taxon>Rhabditomorpha</taxon>
        <taxon>Rhabditoidea</taxon>
        <taxon>Rhabditidae</taxon>
        <taxon>Peloderinae</taxon>
        <taxon>Caenorhabditis</taxon>
    </lineage>
</organism>
<feature type="compositionally biased region" description="Pro residues" evidence="7">
    <location>
        <begin position="458"/>
        <end position="469"/>
    </location>
</feature>
<dbReference type="AlphaFoldDB" id="A0A8R1HY31"/>
<dbReference type="InterPro" id="IPR002893">
    <property type="entry name" value="Znf_MYND"/>
</dbReference>
<name>A0A8R1HY31_CAEJA</name>
<feature type="compositionally biased region" description="Low complexity" evidence="7">
    <location>
        <begin position="104"/>
        <end position="114"/>
    </location>
</feature>
<feature type="domain" description="MYND-type" evidence="9">
    <location>
        <begin position="805"/>
        <end position="845"/>
    </location>
</feature>
<feature type="compositionally biased region" description="Basic and acidic residues" evidence="7">
    <location>
        <begin position="244"/>
        <end position="253"/>
    </location>
</feature>
<feature type="compositionally biased region" description="Polar residues" evidence="7">
    <location>
        <begin position="335"/>
        <end position="348"/>
    </location>
</feature>
<evidence type="ECO:0000256" key="6">
    <source>
        <dbReference type="PROSITE-ProRule" id="PRU00134"/>
    </source>
</evidence>
<dbReference type="PANTHER" id="PTHR21646">
    <property type="entry name" value="UBIQUITIN CARBOXYL-TERMINAL HYDROLASE"/>
    <property type="match status" value="1"/>
</dbReference>
<dbReference type="InterPro" id="IPR018200">
    <property type="entry name" value="USP_CS"/>
</dbReference>
<evidence type="ECO:0000256" key="3">
    <source>
        <dbReference type="ARBA" id="ARBA00022723"/>
    </source>
</evidence>
<feature type="compositionally biased region" description="Polar residues" evidence="7">
    <location>
        <begin position="115"/>
        <end position="150"/>
    </location>
</feature>
<feature type="region of interest" description="Disordered" evidence="7">
    <location>
        <begin position="63"/>
        <end position="183"/>
    </location>
</feature>
<dbReference type="PANTHER" id="PTHR21646:SF74">
    <property type="entry name" value="UBIQUITIN CARBOXYL-TERMINAL HYDROLASE 19"/>
    <property type="match status" value="1"/>
</dbReference>
<dbReference type="EnsemblMetazoa" id="CJA12914b.1">
    <property type="protein sequence ID" value="CJA12914b.1"/>
    <property type="gene ID" value="WBGene00132118"/>
</dbReference>
<keyword evidence="5" id="KW-0862">Zinc</keyword>
<feature type="compositionally biased region" description="Basic and acidic residues" evidence="7">
    <location>
        <begin position="84"/>
        <end position="98"/>
    </location>
</feature>
<dbReference type="PROSITE" id="PS50235">
    <property type="entry name" value="USP_3"/>
    <property type="match status" value="1"/>
</dbReference>
<comment type="catalytic activity">
    <reaction evidence="1">
        <text>Thiol-dependent hydrolysis of ester, thioester, amide, peptide and isopeptide bonds formed by the C-terminal Gly of ubiquitin (a 76-residue protein attached to proteins as an intracellular targeting signal).</text>
        <dbReference type="EC" id="3.4.19.12"/>
    </reaction>
</comment>
<dbReference type="Pfam" id="PF00443">
    <property type="entry name" value="UCH"/>
    <property type="match status" value="1"/>
</dbReference>
<reference evidence="10" key="2">
    <citation type="submission" date="2022-06" db="UniProtKB">
        <authorList>
            <consortium name="EnsemblMetazoa"/>
        </authorList>
    </citation>
    <scope>IDENTIFICATION</scope>
    <source>
        <strain evidence="10">DF5081</strain>
    </source>
</reference>
<feature type="compositionally biased region" description="Polar residues" evidence="7">
    <location>
        <begin position="267"/>
        <end position="300"/>
    </location>
</feature>
<dbReference type="Pfam" id="PF01753">
    <property type="entry name" value="zf-MYND"/>
    <property type="match status" value="1"/>
</dbReference>
<dbReference type="InterPro" id="IPR050185">
    <property type="entry name" value="Ub_carboxyl-term_hydrolase"/>
</dbReference>
<dbReference type="Proteomes" id="UP000005237">
    <property type="component" value="Unassembled WGS sequence"/>
</dbReference>
<reference evidence="11" key="1">
    <citation type="submission" date="2010-08" db="EMBL/GenBank/DDBJ databases">
        <authorList>
            <consortium name="Caenorhabditis japonica Sequencing Consortium"/>
            <person name="Wilson R.K."/>
        </authorList>
    </citation>
    <scope>NUCLEOTIDE SEQUENCE [LARGE SCALE GENOMIC DNA]</scope>
    <source>
        <strain evidence="11">DF5081</strain>
    </source>
</reference>
<feature type="compositionally biased region" description="Low complexity" evidence="7">
    <location>
        <begin position="196"/>
        <end position="208"/>
    </location>
</feature>
<dbReference type="SUPFAM" id="SSF54001">
    <property type="entry name" value="Cysteine proteinases"/>
    <property type="match status" value="1"/>
</dbReference>
<feature type="region of interest" description="Disordered" evidence="7">
    <location>
        <begin position="196"/>
        <end position="219"/>
    </location>
</feature>
<evidence type="ECO:0000256" key="7">
    <source>
        <dbReference type="SAM" id="MobiDB-lite"/>
    </source>
</evidence>
<dbReference type="SUPFAM" id="SSF144232">
    <property type="entry name" value="HIT/MYND zinc finger-like"/>
    <property type="match status" value="1"/>
</dbReference>
<dbReference type="GO" id="GO:0008270">
    <property type="term" value="F:zinc ion binding"/>
    <property type="evidence" value="ECO:0007669"/>
    <property type="project" value="UniProtKB-KW"/>
</dbReference>
<dbReference type="InterPro" id="IPR028889">
    <property type="entry name" value="USP"/>
</dbReference>
<evidence type="ECO:0000256" key="2">
    <source>
        <dbReference type="ARBA" id="ARBA00012759"/>
    </source>
</evidence>
<evidence type="ECO:0000313" key="10">
    <source>
        <dbReference type="EnsemblMetazoa" id="CJA12914b.1"/>
    </source>
</evidence>
<keyword evidence="11" id="KW-1185">Reference proteome</keyword>
<dbReference type="GO" id="GO:0004843">
    <property type="term" value="F:cysteine-type deubiquitinase activity"/>
    <property type="evidence" value="ECO:0007669"/>
    <property type="project" value="UniProtKB-EC"/>
</dbReference>
<proteinExistence type="predicted"/>
<feature type="domain" description="USP" evidence="8">
    <location>
        <begin position="512"/>
        <end position="1195"/>
    </location>
</feature>
<dbReference type="Gene3D" id="3.90.70.10">
    <property type="entry name" value="Cysteine proteinases"/>
    <property type="match status" value="2"/>
</dbReference>
<feature type="compositionally biased region" description="Basic and acidic residues" evidence="7">
    <location>
        <begin position="301"/>
        <end position="327"/>
    </location>
</feature>
<evidence type="ECO:0000313" key="11">
    <source>
        <dbReference type="Proteomes" id="UP000005237"/>
    </source>
</evidence>
<evidence type="ECO:0000259" key="9">
    <source>
        <dbReference type="PROSITE" id="PS50865"/>
    </source>
</evidence>
<feature type="region of interest" description="Disordered" evidence="7">
    <location>
        <begin position="241"/>
        <end position="475"/>
    </location>
</feature>
<evidence type="ECO:0000256" key="1">
    <source>
        <dbReference type="ARBA" id="ARBA00000707"/>
    </source>
</evidence>
<accession>A0A8R1HY31</accession>
<keyword evidence="3" id="KW-0479">Metal-binding</keyword>
<sequence length="1222" mass="136176">MTPTSAPLLFSPFSHRRLVVSLFASLSFFALHACVCLSADSRKACLADSVSRNTAVKIVKSYLPQPSSSSSSSHNSFHRRRAHHDQPWDSKRMRKNDEGGGSGRLSSSCSSIRSYNYQRSSYTPSLDTSKYSPANYTPNISRNLNSTSYGSAADSAAYRSRPSTHSTAPSTTNLSRTTSASHKTLYNSPAAARVSVSSNDSFSNGPSSLAPTNPYRGISKCSTIERSSGIKPYYSSTLYASSTHDNRRSRSDRGSSSTLPDVKIESGPTTRTNMVHPTSSHIRSRSTYSRGNTVSMLTQQAKERADREEKDRDYKEWMQREKDRETELGLETLHPTFSTNTSPSSAQNEFRRSAAPTTPSSASASSSSSSSYLTSSYRSNRFSSASRVPATATPSSTSSPLDDVISTSYSGVASTPPPAYHQLSTSTSTLLRNRREKLESEEENRKSMTPQPQYGTIPLPPPPPPPPSSNGPYLPRSVSAAVLSSSSLKPTAKVYPFDEVRDKVCVVEPGYTGLRNIGNTCFMNAVLQMLVNNVELREFFLQDHYKMEINTSNPLGSEGRLANAFADFMQQMWSGRQKAIEPIQIKNIVAEKASQFANFAQHDAHEFLSFLLDGLHEDVNRVKTKPLTNTVESHGRHDQDVSDEAWRNHILRNDSIFVDLFHGQLKSHVQCPKCDRVSITFDPFVYLPVPFPKRKKSTSLVFWPLENQAKPFKMTVSYSTEGTVADLLSAVSEAVKVPSRNLRACEALIHRFDKIYTNDMKVSDIISPDYLFVFQLHDESECNEEVVVLNVVQRELYRSGLKYACHECGTSQVKLKSCEECYDAVYCSKACQVANWSTGGHREVCSKRLSSESVGFPLIVSLPRSQLTYQHLYRVLEAKSRHTVTLFQQPQYENGDGDSDSLSTSSAGSKKKNGVGAPPTFLQAPGDVTIVSSATPRRRSVLAEPRSRNQKMFEIRKLITQNDSFGAHDIGDDEACQALETGTYVSINWINQRNGKPYITIGNRTDIDVNVEKSKQMSSNSTGSVSNNCDTNPHLTQMLGLFSETERLKPEESWYCSTCKEHVEATKRLQLYRLPPVLIIQLKRFVYTAFTHQSAMHRRSKDERTVEYPLESLDMSPFLAETAPNRNSTMYDLTGVVCHNGSSYFGHYISMGRLADFDSAKTKIEWRQFDDSMVSRQSAGNIQTDDAYLLFYKQRDPSVTRSIFKRHYSCDPGQSASSEVKI</sequence>
<dbReference type="PROSITE" id="PS50865">
    <property type="entry name" value="ZF_MYND_2"/>
    <property type="match status" value="1"/>
</dbReference>
<evidence type="ECO:0000256" key="4">
    <source>
        <dbReference type="ARBA" id="ARBA00022771"/>
    </source>
</evidence>
<keyword evidence="4 6" id="KW-0863">Zinc-finger</keyword>
<dbReference type="InterPro" id="IPR038765">
    <property type="entry name" value="Papain-like_cys_pep_sf"/>
</dbReference>
<feature type="compositionally biased region" description="Low complexity" evidence="7">
    <location>
        <begin position="353"/>
        <end position="400"/>
    </location>
</feature>
<dbReference type="EC" id="3.4.19.12" evidence="2"/>
<feature type="compositionally biased region" description="Polar residues" evidence="7">
    <location>
        <begin position="422"/>
        <end position="431"/>
    </location>
</feature>
<evidence type="ECO:0000259" key="8">
    <source>
        <dbReference type="PROSITE" id="PS50235"/>
    </source>
</evidence>
<feature type="compositionally biased region" description="Polar residues" evidence="7">
    <location>
        <begin position="161"/>
        <end position="183"/>
    </location>
</feature>
<dbReference type="PROSITE" id="PS00973">
    <property type="entry name" value="USP_2"/>
    <property type="match status" value="1"/>
</dbReference>
<dbReference type="PROSITE" id="PS01360">
    <property type="entry name" value="ZF_MYND_1"/>
    <property type="match status" value="1"/>
</dbReference>
<feature type="region of interest" description="Disordered" evidence="7">
    <location>
        <begin position="888"/>
        <end position="927"/>
    </location>
</feature>
<evidence type="ECO:0000256" key="5">
    <source>
        <dbReference type="ARBA" id="ARBA00022833"/>
    </source>
</evidence>
<protein>
    <recommendedName>
        <fullName evidence="2">ubiquitinyl hydrolase 1</fullName>
        <ecNumber evidence="2">3.4.19.12</ecNumber>
    </recommendedName>
</protein>
<dbReference type="GO" id="GO:0016579">
    <property type="term" value="P:protein deubiquitination"/>
    <property type="evidence" value="ECO:0007669"/>
    <property type="project" value="InterPro"/>
</dbReference>